<dbReference type="Proteomes" id="UP000023152">
    <property type="component" value="Unassembled WGS sequence"/>
</dbReference>
<keyword evidence="1" id="KW-0812">Transmembrane</keyword>
<evidence type="ECO:0000313" key="2">
    <source>
        <dbReference type="EMBL" id="ETO26115.1"/>
    </source>
</evidence>
<sequence length="234" mass="27242">MSVPNFKSLRYQTTFLNVLILSPQKKSKDAPFVLPKFDSFASISQTHILAINNNPLFHKALSLRSITTCCDAVCEIKRNISDIAIISFSCYLLYQLLMTKKFNILNQMDFIANLSNRFFVYLVLFLKFVYYKGMTVLTTLCLTEIFFCSNIFFSENYYFVKSPFAFYSASIRYCIDLIKLEYVSLSIFHILIHLLQSSSFDLNGPFFNIFVFNIFSILFMYGKFVVKSNILILF</sequence>
<name>X6NIG4_RETFI</name>
<organism evidence="2 3">
    <name type="scientific">Reticulomyxa filosa</name>
    <dbReference type="NCBI Taxonomy" id="46433"/>
    <lineage>
        <taxon>Eukaryota</taxon>
        <taxon>Sar</taxon>
        <taxon>Rhizaria</taxon>
        <taxon>Retaria</taxon>
        <taxon>Foraminifera</taxon>
        <taxon>Monothalamids</taxon>
        <taxon>Reticulomyxidae</taxon>
        <taxon>Reticulomyxa</taxon>
    </lineage>
</organism>
<keyword evidence="1" id="KW-1133">Transmembrane helix</keyword>
<evidence type="ECO:0000256" key="1">
    <source>
        <dbReference type="SAM" id="Phobius"/>
    </source>
</evidence>
<accession>X6NIG4</accession>
<reference evidence="2 3" key="1">
    <citation type="journal article" date="2013" name="Curr. Biol.">
        <title>The Genome of the Foraminiferan Reticulomyxa filosa.</title>
        <authorList>
            <person name="Glockner G."/>
            <person name="Hulsmann N."/>
            <person name="Schleicher M."/>
            <person name="Noegel A.A."/>
            <person name="Eichinger L."/>
            <person name="Gallinger C."/>
            <person name="Pawlowski J."/>
            <person name="Sierra R."/>
            <person name="Euteneuer U."/>
            <person name="Pillet L."/>
            <person name="Moustafa A."/>
            <person name="Platzer M."/>
            <person name="Groth M."/>
            <person name="Szafranski K."/>
            <person name="Schliwa M."/>
        </authorList>
    </citation>
    <scope>NUCLEOTIDE SEQUENCE [LARGE SCALE GENOMIC DNA]</scope>
</reference>
<protein>
    <submittedName>
        <fullName evidence="2">Uncharacterized protein</fullName>
    </submittedName>
</protein>
<comment type="caution">
    <text evidence="2">The sequence shown here is derived from an EMBL/GenBank/DDBJ whole genome shotgun (WGS) entry which is preliminary data.</text>
</comment>
<feature type="transmembrane region" description="Helical" evidence="1">
    <location>
        <begin position="206"/>
        <end position="226"/>
    </location>
</feature>
<dbReference type="AlphaFoldDB" id="X6NIG4"/>
<evidence type="ECO:0000313" key="3">
    <source>
        <dbReference type="Proteomes" id="UP000023152"/>
    </source>
</evidence>
<feature type="transmembrane region" description="Helical" evidence="1">
    <location>
        <begin position="110"/>
        <end position="130"/>
    </location>
</feature>
<dbReference type="EMBL" id="ASPP01008074">
    <property type="protein sequence ID" value="ETO26115.1"/>
    <property type="molecule type" value="Genomic_DNA"/>
</dbReference>
<gene>
    <name evidence="2" type="ORF">RFI_11023</name>
</gene>
<keyword evidence="3" id="KW-1185">Reference proteome</keyword>
<keyword evidence="1" id="KW-0472">Membrane</keyword>
<proteinExistence type="predicted"/>